<dbReference type="InterPro" id="IPR038322">
    <property type="entry name" value="Pex19_C_sf"/>
</dbReference>
<organism evidence="2 3">
    <name type="scientific">Cyberlindnera jadinii (strain ATCC 18201 / CBS 1600 / BCRC 20928 / JCM 3617 / NBRC 0987 / NRRL Y-1542)</name>
    <name type="common">Torula yeast</name>
    <name type="synonym">Candida utilis</name>
    <dbReference type="NCBI Taxonomy" id="983966"/>
    <lineage>
        <taxon>Eukaryota</taxon>
        <taxon>Fungi</taxon>
        <taxon>Dikarya</taxon>
        <taxon>Ascomycota</taxon>
        <taxon>Saccharomycotina</taxon>
        <taxon>Saccharomycetes</taxon>
        <taxon>Phaffomycetales</taxon>
        <taxon>Phaffomycetaceae</taxon>
        <taxon>Cyberlindnera</taxon>
    </lineage>
</organism>
<evidence type="ECO:0000313" key="3">
    <source>
        <dbReference type="Proteomes" id="UP000038830"/>
    </source>
</evidence>
<sequence>MADDLDDLDDYLDEFQDEVFAETDAKGKTQSTQESKESGGDNATSAATAENLKDTIEETLNRLKTKVDPNGKNVDEELEEMMQNMSLDDDITKALMESMGVLMSKSMMYEPLKSLSVKYPDWLDKNKDTLEPKEYERYQLQYNIVNDIVSRFEKEDYDDTKDFDYISGKLEEMETTGNVPDELADSKLGDLNNVEIKDEDLEGCAQQ</sequence>
<dbReference type="GO" id="GO:0033328">
    <property type="term" value="F:peroxisome membrane targeting sequence binding"/>
    <property type="evidence" value="ECO:0007669"/>
    <property type="project" value="TreeGrafter"/>
</dbReference>
<dbReference type="Gene3D" id="1.20.120.900">
    <property type="entry name" value="Pex19, mPTS binding domain"/>
    <property type="match status" value="1"/>
</dbReference>
<dbReference type="EMBL" id="CDQK01000004">
    <property type="protein sequence ID" value="CEP23508.1"/>
    <property type="molecule type" value="Genomic_DNA"/>
</dbReference>
<dbReference type="InterPro" id="IPR006708">
    <property type="entry name" value="Pex19"/>
</dbReference>
<feature type="region of interest" description="Disordered" evidence="1">
    <location>
        <begin position="1"/>
        <end position="53"/>
    </location>
</feature>
<evidence type="ECO:0000313" key="2">
    <source>
        <dbReference type="EMBL" id="CEP23508.1"/>
    </source>
</evidence>
<dbReference type="AlphaFoldDB" id="A0A0H5C690"/>
<feature type="compositionally biased region" description="Acidic residues" evidence="1">
    <location>
        <begin position="1"/>
        <end position="21"/>
    </location>
</feature>
<dbReference type="PANTHER" id="PTHR12774:SF2">
    <property type="entry name" value="PEROXISOMAL BIOGENESIS FACTOR 19"/>
    <property type="match status" value="1"/>
</dbReference>
<evidence type="ECO:0000256" key="1">
    <source>
        <dbReference type="SAM" id="MobiDB-lite"/>
    </source>
</evidence>
<name>A0A0H5C690_CYBJN</name>
<proteinExistence type="predicted"/>
<dbReference type="PANTHER" id="PTHR12774">
    <property type="entry name" value="PEROXISOMAL BIOGENESIS FACTOR 19"/>
    <property type="match status" value="1"/>
</dbReference>
<dbReference type="GO" id="GO:0045046">
    <property type="term" value="P:protein import into peroxisome membrane"/>
    <property type="evidence" value="ECO:0007669"/>
    <property type="project" value="TreeGrafter"/>
</dbReference>
<gene>
    <name evidence="2" type="ORF">BN1211_4117</name>
</gene>
<dbReference type="Pfam" id="PF04614">
    <property type="entry name" value="Pex19"/>
    <property type="match status" value="1"/>
</dbReference>
<evidence type="ECO:0008006" key="4">
    <source>
        <dbReference type="Google" id="ProtNLM"/>
    </source>
</evidence>
<accession>A0A0H5C690</accession>
<dbReference type="Proteomes" id="UP000038830">
    <property type="component" value="Unassembled WGS sequence"/>
</dbReference>
<protein>
    <recommendedName>
        <fullName evidence="4">Pex19 protein</fullName>
    </recommendedName>
</protein>
<dbReference type="GO" id="GO:0005778">
    <property type="term" value="C:peroxisomal membrane"/>
    <property type="evidence" value="ECO:0007669"/>
    <property type="project" value="TreeGrafter"/>
</dbReference>
<reference evidence="3" key="1">
    <citation type="journal article" date="2015" name="J. Biotechnol.">
        <title>The structure of the Cyberlindnera jadinii genome and its relation to Candida utilis analyzed by the occurrence of single nucleotide polymorphisms.</title>
        <authorList>
            <person name="Rupp O."/>
            <person name="Brinkrolf K."/>
            <person name="Buerth C."/>
            <person name="Kunigo M."/>
            <person name="Schneider J."/>
            <person name="Jaenicke S."/>
            <person name="Goesmann A."/>
            <person name="Puehler A."/>
            <person name="Jaeger K.-E."/>
            <person name="Ernst J.F."/>
        </authorList>
    </citation>
    <scope>NUCLEOTIDE SEQUENCE [LARGE SCALE GENOMIC DNA]</scope>
    <source>
        <strain evidence="3">ATCC 18201 / CBS 1600 / BCRC 20928 / JCM 3617 / NBRC 0987 / NRRL Y-1542</strain>
    </source>
</reference>